<dbReference type="InterPro" id="IPR032675">
    <property type="entry name" value="LRR_dom_sf"/>
</dbReference>
<keyword evidence="3" id="KW-0175">Coiled coil</keyword>
<dbReference type="InterPro" id="IPR001611">
    <property type="entry name" value="Leu-rich_rpt"/>
</dbReference>
<evidence type="ECO:0000256" key="2">
    <source>
        <dbReference type="ARBA" id="ARBA00022737"/>
    </source>
</evidence>
<feature type="region of interest" description="Disordered" evidence="4">
    <location>
        <begin position="705"/>
        <end position="762"/>
    </location>
</feature>
<protein>
    <recommendedName>
        <fullName evidence="6">Coiled-coil alpha-helical rod protein 1</fullName>
    </recommendedName>
</protein>
<feature type="coiled-coil region" evidence="3">
    <location>
        <begin position="169"/>
        <end position="196"/>
    </location>
</feature>
<dbReference type="Gene3D" id="3.80.10.10">
    <property type="entry name" value="Ribonuclease Inhibitor"/>
    <property type="match status" value="1"/>
</dbReference>
<evidence type="ECO:0000256" key="3">
    <source>
        <dbReference type="SAM" id="Coils"/>
    </source>
</evidence>
<feature type="coiled-coil region" evidence="3">
    <location>
        <begin position="297"/>
        <end position="341"/>
    </location>
</feature>
<dbReference type="PANTHER" id="PTHR15454">
    <property type="entry name" value="NISCHARIN RELATED"/>
    <property type="match status" value="1"/>
</dbReference>
<evidence type="ECO:0000256" key="1">
    <source>
        <dbReference type="ARBA" id="ARBA00022614"/>
    </source>
</evidence>
<reference evidence="5" key="1">
    <citation type="submission" date="2021-01" db="EMBL/GenBank/DDBJ databases">
        <authorList>
            <person name="Corre E."/>
            <person name="Pelletier E."/>
            <person name="Niang G."/>
            <person name="Scheremetjew M."/>
            <person name="Finn R."/>
            <person name="Kale V."/>
            <person name="Holt S."/>
            <person name="Cochrane G."/>
            <person name="Meng A."/>
            <person name="Brown T."/>
            <person name="Cohen L."/>
        </authorList>
    </citation>
    <scope>NUCLEOTIDE SEQUENCE</scope>
    <source>
        <strain evidence="5">NY070348D</strain>
    </source>
</reference>
<dbReference type="PROSITE" id="PS51450">
    <property type="entry name" value="LRR"/>
    <property type="match status" value="1"/>
</dbReference>
<dbReference type="EMBL" id="HBHK01024399">
    <property type="protein sequence ID" value="CAD9703734.1"/>
    <property type="molecule type" value="Transcribed_RNA"/>
</dbReference>
<dbReference type="SUPFAM" id="SSF52058">
    <property type="entry name" value="L domain-like"/>
    <property type="match status" value="1"/>
</dbReference>
<evidence type="ECO:0000313" key="5">
    <source>
        <dbReference type="EMBL" id="CAD9703734.1"/>
    </source>
</evidence>
<proteinExistence type="predicted"/>
<feature type="coiled-coil region" evidence="3">
    <location>
        <begin position="422"/>
        <end position="477"/>
    </location>
</feature>
<feature type="coiled-coil region" evidence="3">
    <location>
        <begin position="539"/>
        <end position="594"/>
    </location>
</feature>
<dbReference type="Pfam" id="PF13855">
    <property type="entry name" value="LRR_8"/>
    <property type="match status" value="1"/>
</dbReference>
<gene>
    <name evidence="5" type="ORF">QSP1433_LOCUS15387</name>
</gene>
<evidence type="ECO:0008006" key="6">
    <source>
        <dbReference type="Google" id="ProtNLM"/>
    </source>
</evidence>
<dbReference type="AlphaFoldDB" id="A0A7S2WRQ8"/>
<sequence>MSAAIAALSPALIERIKSTYGDLSVLDLSNNRIEKIENLQKLGSLKELDLSCNAVRYLCLYDLRALEQLESINLSRNEISFVSSGRPGLDYHVLQLPPVKRLNLSLNPIRELKDLHGLDVLSGTLEDLVLQGTPLSSQLDYRTRIATRFPWLKRLDRVVLQPISEPKALRKINDERMKLENSRKALMEERVRMEQERTMVASLLERMEMKKLELKQASLVPTETSMTQTKSVDTKVSTTQVSMLFAETQTPQETLDMPVQTDNGQQEEKQIQTDTVGCREKDSQTSDSWELERLKKQNELERVVNEYSQKCVELDRLKVELEDTKTRSVHVQDKLRNLEREKAAWHSERSSLCLKINRKGFEDESRFAALEKLLIAQESAIVDASSCGNKDAARNLVQAWRKKVFALMIQQQSTSIANKRTAALVETERQQLLAELDRMREENISVMDDRNKSAILARELSQKLQNSIGTIKDLEDQVYQAKKLLLSANALCGNKMESSMNSRLNAFDERIRLMKHNTDRLIAVSKSKTKTIRDGQDRIKQLVAKNEQLCLLVDELQRNSQGDASRIGALEHSIDSYEKRIRTLERTLEETKLDADKNLTRAVENVTKSEQDRYDTLLEEHSAAKAQHNETMVQYRQLQRDMMRMKEAREKEEQSKIEYLEGRLARKESELYNIRKERNALLGTLRDAEKRGLLPGLGLVAPAQEALGSRQVAPPPYRPKKTPSRTEEASQPPSHTEETRTQNTSLADLAKHVLEEDVDDVSDTEDEILNMLMMRASLNRSKRLS</sequence>
<keyword evidence="1" id="KW-0433">Leucine-rich repeat</keyword>
<keyword evidence="2" id="KW-0677">Repeat</keyword>
<organism evidence="5">
    <name type="scientific">Mucochytrium quahogii</name>
    <dbReference type="NCBI Taxonomy" id="96639"/>
    <lineage>
        <taxon>Eukaryota</taxon>
        <taxon>Sar</taxon>
        <taxon>Stramenopiles</taxon>
        <taxon>Bigyra</taxon>
        <taxon>Labyrinthulomycetes</taxon>
        <taxon>Thraustochytrida</taxon>
        <taxon>Thraustochytriidae</taxon>
        <taxon>Mucochytrium</taxon>
    </lineage>
</organism>
<feature type="coiled-coil region" evidence="3">
    <location>
        <begin position="635"/>
        <end position="670"/>
    </location>
</feature>
<name>A0A7S2WRQ8_9STRA</name>
<evidence type="ECO:0000256" key="4">
    <source>
        <dbReference type="SAM" id="MobiDB-lite"/>
    </source>
</evidence>
<dbReference type="GO" id="GO:0005737">
    <property type="term" value="C:cytoplasm"/>
    <property type="evidence" value="ECO:0007669"/>
    <property type="project" value="TreeGrafter"/>
</dbReference>
<accession>A0A7S2WRQ8</accession>
<dbReference type="PANTHER" id="PTHR15454:SF56">
    <property type="entry name" value="PROTEIN PHOSPHATASE 1 REGULATORY SUBUNIT 7-RELATED"/>
    <property type="match status" value="1"/>
</dbReference>